<evidence type="ECO:0000313" key="1">
    <source>
        <dbReference type="EMBL" id="KDO26928.1"/>
    </source>
</evidence>
<organism evidence="1 2">
    <name type="scientific">Saprolegnia parasitica (strain CBS 223.65)</name>
    <dbReference type="NCBI Taxonomy" id="695850"/>
    <lineage>
        <taxon>Eukaryota</taxon>
        <taxon>Sar</taxon>
        <taxon>Stramenopiles</taxon>
        <taxon>Oomycota</taxon>
        <taxon>Saprolegniomycetes</taxon>
        <taxon>Saprolegniales</taxon>
        <taxon>Saprolegniaceae</taxon>
        <taxon>Saprolegnia</taxon>
    </lineage>
</organism>
<dbReference type="VEuPathDB" id="FungiDB:SPRG_07642"/>
<dbReference type="SUPFAM" id="SSF52047">
    <property type="entry name" value="RNI-like"/>
    <property type="match status" value="1"/>
</dbReference>
<dbReference type="RefSeq" id="XP_012202310.1">
    <property type="nucleotide sequence ID" value="XM_012346920.1"/>
</dbReference>
<dbReference type="Proteomes" id="UP000030745">
    <property type="component" value="Unassembled WGS sequence"/>
</dbReference>
<gene>
    <name evidence="1" type="ORF">SPRG_07642</name>
</gene>
<keyword evidence="2" id="KW-1185">Reference proteome</keyword>
<dbReference type="EMBL" id="KK583220">
    <property type="protein sequence ID" value="KDO26928.1"/>
    <property type="molecule type" value="Genomic_DNA"/>
</dbReference>
<dbReference type="AlphaFoldDB" id="A0A067C8T3"/>
<dbReference type="OrthoDB" id="10405659at2759"/>
<protein>
    <submittedName>
        <fullName evidence="1">Uncharacterized protein</fullName>
    </submittedName>
</protein>
<sequence length="487" mass="53031">MTTTKRTSPEAATVLSLPHALTLIAQCLQSHLAASAFLLALPPASLNAPLAATKELLTRPGPLAYTWPSLNLDGAILSAGNDIALYRAALPVFVSVHATEVWHFGRLFAADSTQAFIDFATQWPLKLTHVTSEWRYQVGRDVFCDLLRRCTRLQSTDLVDDEDDTDVFAAITTPNHRVHTICIGEASSAATDLASHVLPWLGSGHARSLTIECTVVEDEEVLARALATTSSVRSLGIHDHQELLDAFLELELPLHQLTHVELRTYTPAAVAPFLALLDLTSLTSLAISSADDHADFFPLGRMPALRHLASTGGHIGDGFAEASTWPDLESMHFKAIDFTPTAFATVLSYLGRAQGLRKMAFQQCKLADGWFVSVSRTLVRLINNGLAHASFSEAGLDDTSLGHLAQTLREGRNTTPLTLDLSHNCKVTINGVRVLGEALAQCTDVRVMLYVADHQHMDELQAFVATHRMACGVDPNYFTFYSPTSIM</sequence>
<dbReference type="InterPro" id="IPR032675">
    <property type="entry name" value="LRR_dom_sf"/>
</dbReference>
<reference evidence="1 2" key="1">
    <citation type="journal article" date="2013" name="PLoS Genet.">
        <title>Distinctive expansion of potential virulence genes in the genome of the oomycete fish pathogen Saprolegnia parasitica.</title>
        <authorList>
            <person name="Jiang R.H."/>
            <person name="de Bruijn I."/>
            <person name="Haas B.J."/>
            <person name="Belmonte R."/>
            <person name="Lobach L."/>
            <person name="Christie J."/>
            <person name="van den Ackerveken G."/>
            <person name="Bottin A."/>
            <person name="Bulone V."/>
            <person name="Diaz-Moreno S.M."/>
            <person name="Dumas B."/>
            <person name="Fan L."/>
            <person name="Gaulin E."/>
            <person name="Govers F."/>
            <person name="Grenville-Briggs L.J."/>
            <person name="Horner N.R."/>
            <person name="Levin J.Z."/>
            <person name="Mammella M."/>
            <person name="Meijer H.J."/>
            <person name="Morris P."/>
            <person name="Nusbaum C."/>
            <person name="Oome S."/>
            <person name="Phillips A.J."/>
            <person name="van Rooyen D."/>
            <person name="Rzeszutek E."/>
            <person name="Saraiva M."/>
            <person name="Secombes C.J."/>
            <person name="Seidl M.F."/>
            <person name="Snel B."/>
            <person name="Stassen J.H."/>
            <person name="Sykes S."/>
            <person name="Tripathy S."/>
            <person name="van den Berg H."/>
            <person name="Vega-Arreguin J.C."/>
            <person name="Wawra S."/>
            <person name="Young S.K."/>
            <person name="Zeng Q."/>
            <person name="Dieguez-Uribeondo J."/>
            <person name="Russ C."/>
            <person name="Tyler B.M."/>
            <person name="van West P."/>
        </authorList>
    </citation>
    <scope>NUCLEOTIDE SEQUENCE [LARGE SCALE GENOMIC DNA]</scope>
    <source>
        <strain evidence="1 2">CBS 223.65</strain>
    </source>
</reference>
<proteinExistence type="predicted"/>
<dbReference type="KEGG" id="spar:SPRG_07642"/>
<name>A0A067C8T3_SAPPC</name>
<accession>A0A067C8T3</accession>
<dbReference type="GeneID" id="24129898"/>
<dbReference type="Gene3D" id="3.80.10.10">
    <property type="entry name" value="Ribonuclease Inhibitor"/>
    <property type="match status" value="1"/>
</dbReference>
<evidence type="ECO:0000313" key="2">
    <source>
        <dbReference type="Proteomes" id="UP000030745"/>
    </source>
</evidence>
<dbReference type="OMA" id="ATHRMAC"/>